<evidence type="ECO:0000256" key="4">
    <source>
        <dbReference type="ARBA" id="ARBA00022679"/>
    </source>
</evidence>
<dbReference type="RefSeq" id="XP_002898189.1">
    <property type="nucleotide sequence ID" value="XM_002898143.1"/>
</dbReference>
<dbReference type="Gene3D" id="3.90.550.10">
    <property type="entry name" value="Spore Coat Polysaccharide Biosynthesis Protein SpsA, Chain A"/>
    <property type="match status" value="1"/>
</dbReference>
<dbReference type="GO" id="GO:0000026">
    <property type="term" value="F:alpha-1,2-mannosyltransferase activity"/>
    <property type="evidence" value="ECO:0007669"/>
    <property type="project" value="TreeGrafter"/>
</dbReference>
<keyword evidence="7" id="KW-1133">Transmembrane helix</keyword>
<keyword evidence="8" id="KW-0333">Golgi apparatus</keyword>
<evidence type="ECO:0000256" key="2">
    <source>
        <dbReference type="ARBA" id="ARBA00004606"/>
    </source>
</evidence>
<dbReference type="GO" id="GO:0046354">
    <property type="term" value="P:mannan biosynthetic process"/>
    <property type="evidence" value="ECO:0007669"/>
    <property type="project" value="TreeGrafter"/>
</dbReference>
<keyword evidence="12" id="KW-1185">Reference proteome</keyword>
<evidence type="ECO:0000256" key="5">
    <source>
        <dbReference type="ARBA" id="ARBA00022692"/>
    </source>
</evidence>
<protein>
    <submittedName>
        <fullName evidence="11">Uncharacterized protein</fullName>
    </submittedName>
</protein>
<keyword evidence="4" id="KW-0808">Transferase</keyword>
<dbReference type="Pfam" id="PF11051">
    <property type="entry name" value="Mannosyl_trans3"/>
    <property type="match status" value="1"/>
</dbReference>
<dbReference type="eggNOG" id="ENOG502QQ16">
    <property type="taxonomic scope" value="Eukaryota"/>
</dbReference>
<keyword evidence="9" id="KW-0472">Membrane</keyword>
<dbReference type="InterPro" id="IPR029044">
    <property type="entry name" value="Nucleotide-diphossugar_trans"/>
</dbReference>
<gene>
    <name evidence="11" type="ORF">PITG_15000</name>
</gene>
<evidence type="ECO:0000256" key="6">
    <source>
        <dbReference type="ARBA" id="ARBA00022968"/>
    </source>
</evidence>
<dbReference type="InterPro" id="IPR022751">
    <property type="entry name" value="Alpha_mannosyltransferase"/>
</dbReference>
<comment type="subcellular location">
    <subcellularLocation>
        <location evidence="10">Endomembrane system</location>
        <topology evidence="10">Single-pass membrane protein</topology>
    </subcellularLocation>
    <subcellularLocation>
        <location evidence="1">Golgi apparatus membrane</location>
    </subcellularLocation>
    <subcellularLocation>
        <location evidence="2">Membrane</location>
        <topology evidence="2">Single-pass type II membrane protein</topology>
    </subcellularLocation>
</comment>
<dbReference type="STRING" id="403677.D0NRF4"/>
<accession>D0NRF4</accession>
<dbReference type="HOGENOM" id="CLU_1242223_0_0_1"/>
<keyword evidence="5" id="KW-0812">Transmembrane</keyword>
<evidence type="ECO:0000256" key="9">
    <source>
        <dbReference type="ARBA" id="ARBA00023136"/>
    </source>
</evidence>
<evidence type="ECO:0000313" key="12">
    <source>
        <dbReference type="Proteomes" id="UP000006643"/>
    </source>
</evidence>
<organism evidence="11 12">
    <name type="scientific">Phytophthora infestans (strain T30-4)</name>
    <name type="common">Potato late blight agent</name>
    <dbReference type="NCBI Taxonomy" id="403677"/>
    <lineage>
        <taxon>Eukaryota</taxon>
        <taxon>Sar</taxon>
        <taxon>Stramenopiles</taxon>
        <taxon>Oomycota</taxon>
        <taxon>Peronosporomycetes</taxon>
        <taxon>Peronosporales</taxon>
        <taxon>Peronosporaceae</taxon>
        <taxon>Phytophthora</taxon>
    </lineage>
</organism>
<evidence type="ECO:0000256" key="10">
    <source>
        <dbReference type="ARBA" id="ARBA00037847"/>
    </source>
</evidence>
<dbReference type="InParanoid" id="D0NRF4"/>
<dbReference type="AlphaFoldDB" id="D0NRF4"/>
<dbReference type="PANTHER" id="PTHR31646">
    <property type="entry name" value="ALPHA-1,2-MANNOSYLTRANSFERASE MNN2"/>
    <property type="match status" value="1"/>
</dbReference>
<dbReference type="GO" id="GO:0000139">
    <property type="term" value="C:Golgi membrane"/>
    <property type="evidence" value="ECO:0007669"/>
    <property type="project" value="UniProtKB-SubCell"/>
</dbReference>
<sequence length="223" mass="25951">MYPKLLASVYSTVRLLRFYNCSLPVELWYLENERGTNLLNESQTRVDGFNTKVFALAHSELDQILFLDADNSPVRDPTYLFTTPTFVENGAIFWPDFWHPMKTIFNINKESFLWELVGTPYVDMFEQESGQLLIDRRRSEVALEIVQFLALRKPNHFERLKLLHGDKDLFRLAWLKTNTSFHMIQTPAAAAGSVIGNQFCGMTMVQHDPRRNFVLTPQRQEAD</sequence>
<evidence type="ECO:0000256" key="1">
    <source>
        <dbReference type="ARBA" id="ARBA00004394"/>
    </source>
</evidence>
<evidence type="ECO:0000313" key="11">
    <source>
        <dbReference type="EMBL" id="EEY63304.1"/>
    </source>
</evidence>
<evidence type="ECO:0000256" key="7">
    <source>
        <dbReference type="ARBA" id="ARBA00022989"/>
    </source>
</evidence>
<dbReference type="KEGG" id="pif:PITG_15000"/>
<keyword evidence="6" id="KW-0735">Signal-anchor</keyword>
<reference evidence="12" key="1">
    <citation type="journal article" date="2009" name="Nature">
        <title>Genome sequence and analysis of the Irish potato famine pathogen Phytophthora infestans.</title>
        <authorList>
            <consortium name="The Broad Institute Genome Sequencing Platform"/>
            <person name="Haas B.J."/>
            <person name="Kamoun S."/>
            <person name="Zody M.C."/>
            <person name="Jiang R.H."/>
            <person name="Handsaker R.E."/>
            <person name="Cano L.M."/>
            <person name="Grabherr M."/>
            <person name="Kodira C.D."/>
            <person name="Raffaele S."/>
            <person name="Torto-Alalibo T."/>
            <person name="Bozkurt T.O."/>
            <person name="Ah-Fong A.M."/>
            <person name="Alvarado L."/>
            <person name="Anderson V.L."/>
            <person name="Armstrong M.R."/>
            <person name="Avrova A."/>
            <person name="Baxter L."/>
            <person name="Beynon J."/>
            <person name="Boevink P.C."/>
            <person name="Bollmann S.R."/>
            <person name="Bos J.I."/>
            <person name="Bulone V."/>
            <person name="Cai G."/>
            <person name="Cakir C."/>
            <person name="Carrington J.C."/>
            <person name="Chawner M."/>
            <person name="Conti L."/>
            <person name="Costanzo S."/>
            <person name="Ewan R."/>
            <person name="Fahlgren N."/>
            <person name="Fischbach M.A."/>
            <person name="Fugelstad J."/>
            <person name="Gilroy E.M."/>
            <person name="Gnerre S."/>
            <person name="Green P.J."/>
            <person name="Grenville-Briggs L.J."/>
            <person name="Griffith J."/>
            <person name="Grunwald N.J."/>
            <person name="Horn K."/>
            <person name="Horner N.R."/>
            <person name="Hu C.H."/>
            <person name="Huitema E."/>
            <person name="Jeong D.H."/>
            <person name="Jones A.M."/>
            <person name="Jones J.D."/>
            <person name="Jones R.W."/>
            <person name="Karlsson E.K."/>
            <person name="Kunjeti S.G."/>
            <person name="Lamour K."/>
            <person name="Liu Z."/>
            <person name="Ma L."/>
            <person name="Maclean D."/>
            <person name="Chibucos M.C."/>
            <person name="McDonald H."/>
            <person name="McWalters J."/>
            <person name="Meijer H.J."/>
            <person name="Morgan W."/>
            <person name="Morris P.F."/>
            <person name="Munro C.A."/>
            <person name="O'Neill K."/>
            <person name="Ospina-Giraldo M."/>
            <person name="Pinzon A."/>
            <person name="Pritchard L."/>
            <person name="Ramsahoye B."/>
            <person name="Ren Q."/>
            <person name="Restrepo S."/>
            <person name="Roy S."/>
            <person name="Sadanandom A."/>
            <person name="Savidor A."/>
            <person name="Schornack S."/>
            <person name="Schwartz D.C."/>
            <person name="Schumann U.D."/>
            <person name="Schwessinger B."/>
            <person name="Seyer L."/>
            <person name="Sharpe T."/>
            <person name="Silvar C."/>
            <person name="Song J."/>
            <person name="Studholme D.J."/>
            <person name="Sykes S."/>
            <person name="Thines M."/>
            <person name="van de Vondervoort P.J."/>
            <person name="Phuntumart V."/>
            <person name="Wawra S."/>
            <person name="Weide R."/>
            <person name="Win J."/>
            <person name="Young C."/>
            <person name="Zhou S."/>
            <person name="Fry W."/>
            <person name="Meyers B.C."/>
            <person name="van West P."/>
            <person name="Ristaino J."/>
            <person name="Govers F."/>
            <person name="Birch P.R."/>
            <person name="Whisson S.C."/>
            <person name="Judelson H.S."/>
            <person name="Nusbaum C."/>
        </authorList>
    </citation>
    <scope>NUCLEOTIDE SEQUENCE [LARGE SCALE GENOMIC DNA]</scope>
    <source>
        <strain evidence="12">T30-4</strain>
    </source>
</reference>
<name>D0NRF4_PHYIT</name>
<dbReference type="EMBL" id="DS028155">
    <property type="protein sequence ID" value="EEY63304.1"/>
    <property type="molecule type" value="Genomic_DNA"/>
</dbReference>
<dbReference type="OrthoDB" id="100582at2759"/>
<dbReference type="PANTHER" id="PTHR31646:SF1">
    <property type="entry name" value="ALPHA-1,2-MANNOSYLTRANSFERASE MNN2"/>
    <property type="match status" value="1"/>
</dbReference>
<dbReference type="SUPFAM" id="SSF53448">
    <property type="entry name" value="Nucleotide-diphospho-sugar transferases"/>
    <property type="match status" value="1"/>
</dbReference>
<evidence type="ECO:0000256" key="8">
    <source>
        <dbReference type="ARBA" id="ARBA00023034"/>
    </source>
</evidence>
<dbReference type="Proteomes" id="UP000006643">
    <property type="component" value="Unassembled WGS sequence"/>
</dbReference>
<dbReference type="GeneID" id="9476043"/>
<proteinExistence type="inferred from homology"/>
<evidence type="ECO:0000256" key="3">
    <source>
        <dbReference type="ARBA" id="ARBA00009105"/>
    </source>
</evidence>
<dbReference type="VEuPathDB" id="FungiDB:PITG_15000"/>
<comment type="similarity">
    <text evidence="3">Belongs to the MNN1/MNT family.</text>
</comment>